<feature type="transmembrane region" description="Helical" evidence="2">
    <location>
        <begin position="193"/>
        <end position="211"/>
    </location>
</feature>
<proteinExistence type="predicted"/>
<feature type="region of interest" description="Disordered" evidence="1">
    <location>
        <begin position="1"/>
        <end position="29"/>
    </location>
</feature>
<reference evidence="3 4" key="1">
    <citation type="submission" date="2024-09" db="EMBL/GenBank/DDBJ databases">
        <authorList>
            <person name="Sun Q."/>
            <person name="Mori K."/>
        </authorList>
    </citation>
    <scope>NUCLEOTIDE SEQUENCE [LARGE SCALE GENOMIC DNA]</scope>
    <source>
        <strain evidence="3 4">CICC 10874</strain>
    </source>
</reference>
<keyword evidence="2" id="KW-0812">Transmembrane</keyword>
<feature type="transmembrane region" description="Helical" evidence="2">
    <location>
        <begin position="246"/>
        <end position="265"/>
    </location>
</feature>
<feature type="transmembrane region" description="Helical" evidence="2">
    <location>
        <begin position="134"/>
        <end position="152"/>
    </location>
</feature>
<organism evidence="3 4">
    <name type="scientific">Brachybacterium hainanense</name>
    <dbReference type="NCBI Taxonomy" id="1541174"/>
    <lineage>
        <taxon>Bacteria</taxon>
        <taxon>Bacillati</taxon>
        <taxon>Actinomycetota</taxon>
        <taxon>Actinomycetes</taxon>
        <taxon>Micrococcales</taxon>
        <taxon>Dermabacteraceae</taxon>
        <taxon>Brachybacterium</taxon>
    </lineage>
</organism>
<keyword evidence="2" id="KW-0472">Membrane</keyword>
<dbReference type="Proteomes" id="UP001589793">
    <property type="component" value="Unassembled WGS sequence"/>
</dbReference>
<evidence type="ECO:0000256" key="1">
    <source>
        <dbReference type="SAM" id="MobiDB-lite"/>
    </source>
</evidence>
<keyword evidence="4" id="KW-1185">Reference proteome</keyword>
<evidence type="ECO:0000256" key="2">
    <source>
        <dbReference type="SAM" id="Phobius"/>
    </source>
</evidence>
<protein>
    <recommendedName>
        <fullName evidence="5">Integral membrane protein</fullName>
    </recommendedName>
</protein>
<evidence type="ECO:0000313" key="4">
    <source>
        <dbReference type="Proteomes" id="UP001589793"/>
    </source>
</evidence>
<accession>A0ABV6RB12</accession>
<gene>
    <name evidence="3" type="ORF">ACFFF6_09445</name>
</gene>
<feature type="transmembrane region" description="Helical" evidence="2">
    <location>
        <begin position="70"/>
        <end position="94"/>
    </location>
</feature>
<evidence type="ECO:0000313" key="3">
    <source>
        <dbReference type="EMBL" id="MFC0674179.1"/>
    </source>
</evidence>
<name>A0ABV6RB12_9MICO</name>
<keyword evidence="2" id="KW-1133">Transmembrane helix</keyword>
<feature type="compositionally biased region" description="Basic and acidic residues" evidence="1">
    <location>
        <begin position="19"/>
        <end position="29"/>
    </location>
</feature>
<comment type="caution">
    <text evidence="3">The sequence shown here is derived from an EMBL/GenBank/DDBJ whole genome shotgun (WGS) entry which is preliminary data.</text>
</comment>
<feature type="transmembrane region" description="Helical" evidence="2">
    <location>
        <begin position="39"/>
        <end position="64"/>
    </location>
</feature>
<dbReference type="EMBL" id="JBHLSV010000009">
    <property type="protein sequence ID" value="MFC0674179.1"/>
    <property type="molecule type" value="Genomic_DNA"/>
</dbReference>
<evidence type="ECO:0008006" key="5">
    <source>
        <dbReference type="Google" id="ProtNLM"/>
    </source>
</evidence>
<sequence>MSTPITPPPAAADSCGCGDPHDHTGHDHAPTGADVVRTLVPALSVVSLVLPAIGVLLMVGVLAAQPSSPLVLLLGISLGGLQLVVLVATSLFVARTRTQLAVNPGLLAVRSIVDEVLRLAAVWAATLLWPGDRLGALALWVGAGTALVWIALTTVQTLRTRRLIARPGEWSKNAIATLLNEGVSVRRSMTMRVLDVVGTVAFQLGATILLILSPAMLVATVVLSIGTGLSTLVLQRHSPAERISSPWAYAPLGIGLLTLTMSLLVL</sequence>
<dbReference type="RefSeq" id="WP_376980113.1">
    <property type="nucleotide sequence ID" value="NZ_JBHLSV010000009.1"/>
</dbReference>
<feature type="compositionally biased region" description="Pro residues" evidence="1">
    <location>
        <begin position="1"/>
        <end position="10"/>
    </location>
</feature>